<dbReference type="RefSeq" id="XP_024749034.1">
    <property type="nucleotide sequence ID" value="XM_024890702.1"/>
</dbReference>
<feature type="region of interest" description="Disordered" evidence="1">
    <location>
        <begin position="394"/>
        <end position="439"/>
    </location>
</feature>
<dbReference type="Proteomes" id="UP000241546">
    <property type="component" value="Unassembled WGS sequence"/>
</dbReference>
<evidence type="ECO:0000313" key="3">
    <source>
        <dbReference type="EMBL" id="PTB65714.1"/>
    </source>
</evidence>
<name>A0A2T4B8R0_9HYPO</name>
<dbReference type="Pfam" id="PF10544">
    <property type="entry name" value="T5orf172"/>
    <property type="match status" value="1"/>
</dbReference>
<sequence>MVSTHITKNPVFEALAIIQAGIDKFPNPGDNLDFIQCRSLVRRGAYQCQKSGCKQNERQRLASLYSEFQNMTECLDTHSFYEDMEYFITYTHCSKHREAVYEAFKKWKDQRLAAPPSPQLACPGAYPTAYLPESPLESPVSSVDAIFSPAISQSSDEMFHTPFCDEPDAYCAPEDDDDPLMTGIVAQMGAIKIDIPTQVDSTAIKKTRKRKGEISIPGLGIGGTKRALSLTDHTLVLRAFYDPPSDTAMQEGSIYVLEHLLAPGFFKIGVTGKDVVDRVDEQACLRENAKMIYETKTKFRGARKAEKLVHRELHNYQFLVDVCEKCGGGHIELFKAPKEKIFETIEKIERVVQMPAYFRQGGNWKLTEEAKILLATIYGPLARDWREVLGEGKGAGRARDVIPETMPQQRLPPTPTEAETTQQESTSKTSTQATAKVRETEMPPTQLQAEAGVITEDDIEIELKMRIRRKSANPGEAGQTHTSITSLGPESERTAGGIWGRGFRALAGRFKRDGSVE</sequence>
<proteinExistence type="predicted"/>
<feature type="compositionally biased region" description="Polar residues" evidence="1">
    <location>
        <begin position="479"/>
        <end position="488"/>
    </location>
</feature>
<protein>
    <recommendedName>
        <fullName evidence="2">Bacteriophage T5 Orf172 DNA-binding domain-containing protein</fullName>
    </recommendedName>
</protein>
<feature type="compositionally biased region" description="Low complexity" evidence="1">
    <location>
        <begin position="416"/>
        <end position="435"/>
    </location>
</feature>
<evidence type="ECO:0000256" key="1">
    <source>
        <dbReference type="SAM" id="MobiDB-lite"/>
    </source>
</evidence>
<evidence type="ECO:0000259" key="2">
    <source>
        <dbReference type="SMART" id="SM00974"/>
    </source>
</evidence>
<dbReference type="AlphaFoldDB" id="A0A2T4B8R0"/>
<dbReference type="InterPro" id="IPR018306">
    <property type="entry name" value="Phage_T5_Orf172_DNA-bd"/>
</dbReference>
<dbReference type="InterPro" id="IPR053006">
    <property type="entry name" value="Meiosis_regulatory"/>
</dbReference>
<reference evidence="4" key="1">
    <citation type="submission" date="2016-07" db="EMBL/GenBank/DDBJ databases">
        <title>Multiple horizontal gene transfer events from other fungi enriched the ability of initially mycotrophic Trichoderma (Ascomycota) to feed on dead plant biomass.</title>
        <authorList>
            <consortium name="DOE Joint Genome Institute"/>
            <person name="Atanasova L."/>
            <person name="Chenthamara K."/>
            <person name="Zhang J."/>
            <person name="Grujic M."/>
            <person name="Henrissat B."/>
            <person name="Kuo A."/>
            <person name="Aerts A."/>
            <person name="Salamov A."/>
            <person name="Lipzen A."/>
            <person name="Labutti K."/>
            <person name="Barry K."/>
            <person name="Miao Y."/>
            <person name="Rahimi M.J."/>
            <person name="Shen Q."/>
            <person name="Grigoriev I.V."/>
            <person name="Kubicek C.P."/>
            <person name="Druzhinina I.S."/>
        </authorList>
    </citation>
    <scope>NUCLEOTIDE SEQUENCE [LARGE SCALE GENOMIC DNA]</scope>
    <source>
        <strain evidence="4">TUCIM 6016</strain>
    </source>
</reference>
<gene>
    <name evidence="3" type="ORF">BBK36DRAFT_1120487</name>
</gene>
<dbReference type="PANTHER" id="PTHR28094">
    <property type="entry name" value="MEIOTICALLY UP-REGULATED GENE 113 PROTEIN"/>
    <property type="match status" value="1"/>
</dbReference>
<dbReference type="SMART" id="SM00974">
    <property type="entry name" value="T5orf172"/>
    <property type="match status" value="1"/>
</dbReference>
<organism evidence="3 4">
    <name type="scientific">Trichoderma citrinoviride</name>
    <dbReference type="NCBI Taxonomy" id="58853"/>
    <lineage>
        <taxon>Eukaryota</taxon>
        <taxon>Fungi</taxon>
        <taxon>Dikarya</taxon>
        <taxon>Ascomycota</taxon>
        <taxon>Pezizomycotina</taxon>
        <taxon>Sordariomycetes</taxon>
        <taxon>Hypocreomycetidae</taxon>
        <taxon>Hypocreales</taxon>
        <taxon>Hypocreaceae</taxon>
        <taxon>Trichoderma</taxon>
    </lineage>
</organism>
<feature type="region of interest" description="Disordered" evidence="1">
    <location>
        <begin position="470"/>
        <end position="498"/>
    </location>
</feature>
<dbReference type="PANTHER" id="PTHR28094:SF1">
    <property type="entry name" value="MEIOTICALLY UP-REGULATED GENE 113 PROTEIN"/>
    <property type="match status" value="1"/>
</dbReference>
<evidence type="ECO:0000313" key="4">
    <source>
        <dbReference type="Proteomes" id="UP000241546"/>
    </source>
</evidence>
<accession>A0A2T4B8R0</accession>
<dbReference type="OrthoDB" id="4719713at2759"/>
<dbReference type="EMBL" id="KZ680214">
    <property type="protein sequence ID" value="PTB65714.1"/>
    <property type="molecule type" value="Genomic_DNA"/>
</dbReference>
<keyword evidence="4" id="KW-1185">Reference proteome</keyword>
<dbReference type="GeneID" id="36598820"/>
<feature type="domain" description="Bacteriophage T5 Orf172 DNA-binding" evidence="2">
    <location>
        <begin position="260"/>
        <end position="348"/>
    </location>
</feature>